<name>A0ABP1PKL6_9HEXA</name>
<dbReference type="Gene3D" id="2.60.120.290">
    <property type="entry name" value="Spermadhesin, CUB domain"/>
    <property type="match status" value="3"/>
</dbReference>
<feature type="domain" description="CUB" evidence="5">
    <location>
        <begin position="410"/>
        <end position="524"/>
    </location>
</feature>
<keyword evidence="2" id="KW-1015">Disulfide bond</keyword>
<dbReference type="EMBL" id="CAXLJM020000004">
    <property type="protein sequence ID" value="CAL8069665.1"/>
    <property type="molecule type" value="Genomic_DNA"/>
</dbReference>
<dbReference type="InterPro" id="IPR000859">
    <property type="entry name" value="CUB_dom"/>
</dbReference>
<dbReference type="SMART" id="SM00042">
    <property type="entry name" value="CUB"/>
    <property type="match status" value="2"/>
</dbReference>
<comment type="caution">
    <text evidence="3">Lacks conserved residue(s) required for the propagation of feature annotation.</text>
</comment>
<feature type="domain" description="CUB" evidence="5">
    <location>
        <begin position="948"/>
        <end position="1055"/>
    </location>
</feature>
<evidence type="ECO:0000256" key="2">
    <source>
        <dbReference type="ARBA" id="ARBA00023157"/>
    </source>
</evidence>
<dbReference type="PROSITE" id="PS01180">
    <property type="entry name" value="CUB"/>
    <property type="match status" value="3"/>
</dbReference>
<dbReference type="InterPro" id="IPR035914">
    <property type="entry name" value="Sperma_CUB_dom_sf"/>
</dbReference>
<evidence type="ECO:0000313" key="7">
    <source>
        <dbReference type="Proteomes" id="UP001642540"/>
    </source>
</evidence>
<dbReference type="SUPFAM" id="SSF49854">
    <property type="entry name" value="Spermadhesin, CUB domain"/>
    <property type="match status" value="4"/>
</dbReference>
<evidence type="ECO:0000256" key="3">
    <source>
        <dbReference type="PROSITE-ProRule" id="PRU00059"/>
    </source>
</evidence>
<dbReference type="PANTHER" id="PTHR24251">
    <property type="entry name" value="OVOCHYMASE-RELATED"/>
    <property type="match status" value="1"/>
</dbReference>
<feature type="signal peptide" evidence="4">
    <location>
        <begin position="1"/>
        <end position="26"/>
    </location>
</feature>
<dbReference type="CDD" id="cd00041">
    <property type="entry name" value="CUB"/>
    <property type="match status" value="1"/>
</dbReference>
<evidence type="ECO:0000259" key="5">
    <source>
        <dbReference type="PROSITE" id="PS01180"/>
    </source>
</evidence>
<organism evidence="6 7">
    <name type="scientific">Orchesella dallaii</name>
    <dbReference type="NCBI Taxonomy" id="48710"/>
    <lineage>
        <taxon>Eukaryota</taxon>
        <taxon>Metazoa</taxon>
        <taxon>Ecdysozoa</taxon>
        <taxon>Arthropoda</taxon>
        <taxon>Hexapoda</taxon>
        <taxon>Collembola</taxon>
        <taxon>Entomobryomorpha</taxon>
        <taxon>Entomobryoidea</taxon>
        <taxon>Orchesellidae</taxon>
        <taxon>Orchesellinae</taxon>
        <taxon>Orchesella</taxon>
    </lineage>
</organism>
<evidence type="ECO:0000256" key="4">
    <source>
        <dbReference type="SAM" id="SignalP"/>
    </source>
</evidence>
<keyword evidence="7" id="KW-1185">Reference proteome</keyword>
<feature type="chain" id="PRO_5045634213" description="CUB domain-containing protein" evidence="4">
    <location>
        <begin position="27"/>
        <end position="1255"/>
    </location>
</feature>
<dbReference type="Pfam" id="PF00431">
    <property type="entry name" value="CUB"/>
    <property type="match status" value="1"/>
</dbReference>
<evidence type="ECO:0000313" key="6">
    <source>
        <dbReference type="EMBL" id="CAL8069665.1"/>
    </source>
</evidence>
<evidence type="ECO:0000256" key="1">
    <source>
        <dbReference type="ARBA" id="ARBA00022737"/>
    </source>
</evidence>
<comment type="caution">
    <text evidence="6">The sequence shown here is derived from an EMBL/GenBank/DDBJ whole genome shotgun (WGS) entry which is preliminary data.</text>
</comment>
<proteinExistence type="predicted"/>
<gene>
    <name evidence="6" type="ORF">ODALV1_LOCUS885</name>
</gene>
<dbReference type="Proteomes" id="UP001642540">
    <property type="component" value="Unassembled WGS sequence"/>
</dbReference>
<reference evidence="6 7" key="1">
    <citation type="submission" date="2024-08" db="EMBL/GenBank/DDBJ databases">
        <authorList>
            <person name="Cucini C."/>
            <person name="Frati F."/>
        </authorList>
    </citation>
    <scope>NUCLEOTIDE SEQUENCE [LARGE SCALE GENOMIC DNA]</scope>
</reference>
<keyword evidence="4" id="KW-0732">Signal</keyword>
<accession>A0ABP1PKL6</accession>
<feature type="domain" description="CUB" evidence="5">
    <location>
        <begin position="674"/>
        <end position="782"/>
    </location>
</feature>
<sequence length="1255" mass="141723">MDIIKVNAMIFIMLVVLVASFNSVFAISEENPIVNTVRKERGIKDTFPKDGVMPQSQSRTINDMRHRIFSLEGSMKSVDTEVHHLSKQNIEIVKYIQDQKNMLEKLDQEFAAVENVLSSHGDVLNDIEKLTHEHDTRVASSSTCGGVLVGQAGSITFNSDMMQGRRRPSSCVWTIRANNRASIKILTHQINTSGEFSDELKNETFVVEIFKTNSTTNRLLKPKLTKLQKNMHYLFDGPIIFLVTFLLPYWSDFSRVDLHLQFEGTGKLVERNTFFTHNTLVSNSGNFSSSQLETRAMSDLEQLDENDNFTLDYTTIVVSNFSTKVYLQVILDNQGCSNGESFLVILMGRNNTSIIDCCKTKCEGRNALINFGDPFIVIITSHFQQRFPFRLMWVAEEPYYESEINYNETCGGIVGGILGTISYKRYQQYLENERCIWVIVPQPRPLSVISINVHRSGINDKHGHLYAMELTDAYGKGLPDAPRITSFHQSISYQAGSREVYIVFYSDSFANSRGYGFDLSWMVEGYITKTDTDVNTHFKIYKNVEGSAESATREFIFAPATLYQVFIFTPIIATSENYGMQLHLNQNLPVRAANHCIHDELNVFTSARGIFKKDTLDCSFSDETLITASDGMAVLVLNSQEQSPVMTFKWKEAFGNTSRDNSRIDSIVVEDNVCGGVIIGDDGILRYKMNVQYWNNELCVWLLLAPNSGSITLNLIQNGFEECCDILFVSTIDPKSGGLTGNRKIISSDSPSATFQESLLILTFSSDSSTRGKGFTLEFSGSDHIENPENQYILRHRRSESLHGTVQFPSSDWDDGEGVTGRNKIYIIASSLTVRVLDGDDDPLIPSLFIDWNGGVFRKGNDSCVYDSLSLYASTSHLNGGSWLLKQQFPSENDTFSCPNILSVPEKTDVFNSGHAAFLAIYKPVSDQETQDIETRFHFDYYLKSIECGGVFREESDGYISYKEDTTYLDGETCIWLVEVPEAETISFHLEKEGFEKCCDYVTINSIDPFNGIYGSATLRADNRTATVQGPVAIVTFVSDRSITGFGFRILFAAETQASQESPFRYRLDSYDQRSKLDFAYEVKPNEVVVVAFSLVAHHHRQIYEEASLLRLNVTSFRPQVDESCQSDTLTVYTAPLLMHEVSNVSMNSHYIKPFAAVDVMQEDAFLTQMANKNCTPFVDKQFKHCNNLLDCHDAPIRNNMIVLHHDAFVVIYTSVNVTSNLKFRGFVLKRNAISNEEPNRTLGEPSEYEDEDYY</sequence>
<keyword evidence="1" id="KW-0677">Repeat</keyword>
<protein>
    <recommendedName>
        <fullName evidence="5">CUB domain-containing protein</fullName>
    </recommendedName>
</protein>